<accession>A0A5B8Y210</accession>
<dbReference type="Gene3D" id="3.40.50.880">
    <property type="match status" value="1"/>
</dbReference>
<dbReference type="AlphaFoldDB" id="A0A4Y6PLU6"/>
<evidence type="ECO:0000313" key="2">
    <source>
        <dbReference type="EMBL" id="QDG49232.1"/>
    </source>
</evidence>
<reference evidence="2 3" key="1">
    <citation type="submission" date="2019-06" db="EMBL/GenBank/DDBJ databases">
        <title>Persicimonas caeni gen. nov., sp. nov., a predatory bacterium isolated from solar saltern.</title>
        <authorList>
            <person name="Wang S."/>
        </authorList>
    </citation>
    <scope>NUCLEOTIDE SEQUENCE [LARGE SCALE GENOMIC DNA]</scope>
    <source>
        <strain evidence="2 3">YN101</strain>
    </source>
</reference>
<dbReference type="Proteomes" id="UP000315995">
    <property type="component" value="Chromosome"/>
</dbReference>
<evidence type="ECO:0000313" key="3">
    <source>
        <dbReference type="Proteomes" id="UP000315995"/>
    </source>
</evidence>
<dbReference type="Pfam" id="PF14258">
    <property type="entry name" value="DUF4350"/>
    <property type="match status" value="1"/>
</dbReference>
<sequence length="554" mass="62522">MKSHLRRRTPAALVATLCLLLLAGCGLFEEETYHPPQGDGPWILVDLYHSRKQNHEDYRLSKGDYAYQGVFGWYRAFEHLESNGYKSRTIRTMPLSEERLEGFDVLFINLVDDKRPDFSDEEIGNIQRFVERGGGLFVIGDHTNVYESSARINPILAPMGIEVGYHTAIDYPPDHSVAGLAWIMVFDFDRHYLTRDVEMISLQTGAPVLGDHGIARLSERGFGDYWDPEDTSGYYGNWRFDGDPELEPQGRLPVVQAREYGDGRVVVVGDQNIFGDAWLYFGDNFEFLMNTFQWLAGAEDRPPLRDARPAGFNLGLDMSHNDFMVGRTAEDAYYVFYVNLNRDHAVTADARMQLETWDDALMLLDPTEAFDEAAIDKVRQYFRDGKTVVLSLEADRLSTASVELLAEIAPQFSVSVAETRYTVTDTDADTFENLDVPRVEGVFTLESEAMDVAGLEVSALPRGGENEDEGLSPYLLEITSEWGDPFITARSGGDVVDIARRKKIEDGELVVFIQDGFFRNRTLGHSETTAPTEQNADAVELQYRLLDYLKRASP</sequence>
<dbReference type="SUPFAM" id="SSF52317">
    <property type="entry name" value="Class I glutamine amidotransferase-like"/>
    <property type="match status" value="1"/>
</dbReference>
<proteinExistence type="predicted"/>
<evidence type="ECO:0000259" key="1">
    <source>
        <dbReference type="Pfam" id="PF14258"/>
    </source>
</evidence>
<dbReference type="EMBL" id="CP041186">
    <property type="protein sequence ID" value="QDG49232.1"/>
    <property type="molecule type" value="Genomic_DNA"/>
</dbReference>
<accession>A0A4Y6PLU6</accession>
<dbReference type="InterPro" id="IPR025646">
    <property type="entry name" value="DUF4350"/>
</dbReference>
<name>A0A4Y6PLU6_PERCE</name>
<gene>
    <name evidence="2" type="ORF">FIV42_00290</name>
</gene>
<dbReference type="InterPro" id="IPR029062">
    <property type="entry name" value="Class_I_gatase-like"/>
</dbReference>
<organism evidence="2 3">
    <name type="scientific">Persicimonas caeni</name>
    <dbReference type="NCBI Taxonomy" id="2292766"/>
    <lineage>
        <taxon>Bacteria</taxon>
        <taxon>Deltaproteobacteria</taxon>
        <taxon>Bradymonadales</taxon>
        <taxon>Bradymonadaceae</taxon>
        <taxon>Persicimonas</taxon>
    </lineage>
</organism>
<protein>
    <recommendedName>
        <fullName evidence="1">DUF4350 domain-containing protein</fullName>
    </recommendedName>
</protein>
<dbReference type="OrthoDB" id="501439at2"/>
<dbReference type="RefSeq" id="WP_141195731.1">
    <property type="nucleotide sequence ID" value="NZ_CP041186.1"/>
</dbReference>
<dbReference type="PROSITE" id="PS51257">
    <property type="entry name" value="PROKAR_LIPOPROTEIN"/>
    <property type="match status" value="1"/>
</dbReference>
<feature type="domain" description="DUF4350" evidence="1">
    <location>
        <begin position="71"/>
        <end position="290"/>
    </location>
</feature>
<keyword evidence="3" id="KW-1185">Reference proteome</keyword>